<evidence type="ECO:0000256" key="3">
    <source>
        <dbReference type="ARBA" id="ARBA00022448"/>
    </source>
</evidence>
<dbReference type="InterPro" id="IPR020846">
    <property type="entry name" value="MFS_dom"/>
</dbReference>
<evidence type="ECO:0000256" key="4">
    <source>
        <dbReference type="ARBA" id="ARBA00022475"/>
    </source>
</evidence>
<dbReference type="EMBL" id="BMDX01000036">
    <property type="protein sequence ID" value="GGA91003.1"/>
    <property type="molecule type" value="Genomic_DNA"/>
</dbReference>
<dbReference type="AlphaFoldDB" id="A0A8J2UAR0"/>
<feature type="transmembrane region" description="Helical" evidence="8">
    <location>
        <begin position="188"/>
        <end position="207"/>
    </location>
</feature>
<dbReference type="InterPro" id="IPR018043">
    <property type="entry name" value="Na/Gal_symport_CS"/>
</dbReference>
<keyword evidence="6 8" id="KW-1133">Transmembrane helix</keyword>
<proteinExistence type="inferred from homology"/>
<dbReference type="NCBIfam" id="TIGR00792">
    <property type="entry name" value="gph"/>
    <property type="match status" value="1"/>
</dbReference>
<dbReference type="PANTHER" id="PTHR11328:SF24">
    <property type="entry name" value="MAJOR FACILITATOR SUPERFAMILY (MFS) PROFILE DOMAIN-CONTAINING PROTEIN"/>
    <property type="match status" value="1"/>
</dbReference>
<dbReference type="Gene3D" id="1.20.1250.20">
    <property type="entry name" value="MFS general substrate transporter like domains"/>
    <property type="match status" value="2"/>
</dbReference>
<keyword evidence="5 8" id="KW-0812">Transmembrane</keyword>
<evidence type="ECO:0000259" key="9">
    <source>
        <dbReference type="PROSITE" id="PS50850"/>
    </source>
</evidence>
<dbReference type="PROSITE" id="PS00872">
    <property type="entry name" value="NA_GALACTOSIDE_SYMP"/>
    <property type="match status" value="1"/>
</dbReference>
<dbReference type="InterPro" id="IPR039672">
    <property type="entry name" value="MFS_2"/>
</dbReference>
<feature type="transmembrane region" description="Helical" evidence="8">
    <location>
        <begin position="311"/>
        <end position="329"/>
    </location>
</feature>
<evidence type="ECO:0000256" key="8">
    <source>
        <dbReference type="SAM" id="Phobius"/>
    </source>
</evidence>
<organism evidence="10 11">
    <name type="scientific">Neiella marina</name>
    <dbReference type="NCBI Taxonomy" id="508461"/>
    <lineage>
        <taxon>Bacteria</taxon>
        <taxon>Pseudomonadati</taxon>
        <taxon>Pseudomonadota</taxon>
        <taxon>Gammaproteobacteria</taxon>
        <taxon>Alteromonadales</taxon>
        <taxon>Echinimonadaceae</taxon>
        <taxon>Neiella</taxon>
    </lineage>
</organism>
<feature type="transmembrane region" description="Helical" evidence="8">
    <location>
        <begin position="335"/>
        <end position="356"/>
    </location>
</feature>
<protein>
    <submittedName>
        <fullName evidence="10">MFS transporter</fullName>
    </submittedName>
</protein>
<evidence type="ECO:0000313" key="10">
    <source>
        <dbReference type="EMBL" id="GGA91003.1"/>
    </source>
</evidence>
<evidence type="ECO:0000256" key="2">
    <source>
        <dbReference type="ARBA" id="ARBA00009617"/>
    </source>
</evidence>
<dbReference type="PANTHER" id="PTHR11328">
    <property type="entry name" value="MAJOR FACILITATOR SUPERFAMILY DOMAIN-CONTAINING PROTEIN"/>
    <property type="match status" value="1"/>
</dbReference>
<dbReference type="InterPro" id="IPR001927">
    <property type="entry name" value="Na/Gal_symport"/>
</dbReference>
<feature type="transmembrane region" description="Helical" evidence="8">
    <location>
        <begin position="388"/>
        <end position="406"/>
    </location>
</feature>
<reference evidence="11" key="1">
    <citation type="journal article" date="2019" name="Int. J. Syst. Evol. Microbiol.">
        <title>The Global Catalogue of Microorganisms (GCM) 10K type strain sequencing project: providing services to taxonomists for standard genome sequencing and annotation.</title>
        <authorList>
            <consortium name="The Broad Institute Genomics Platform"/>
            <consortium name="The Broad Institute Genome Sequencing Center for Infectious Disease"/>
            <person name="Wu L."/>
            <person name="Ma J."/>
        </authorList>
    </citation>
    <scope>NUCLEOTIDE SEQUENCE [LARGE SCALE GENOMIC DNA]</scope>
    <source>
        <strain evidence="11">CGMCC 1.10130</strain>
    </source>
</reference>
<keyword evidence="3" id="KW-0813">Transport</keyword>
<feature type="transmembrane region" description="Helical" evidence="8">
    <location>
        <begin position="426"/>
        <end position="444"/>
    </location>
</feature>
<dbReference type="SUPFAM" id="SSF103473">
    <property type="entry name" value="MFS general substrate transporter"/>
    <property type="match status" value="1"/>
</dbReference>
<keyword evidence="4" id="KW-1003">Cell membrane</keyword>
<feature type="transmembrane region" description="Helical" evidence="8">
    <location>
        <begin position="273"/>
        <end position="299"/>
    </location>
</feature>
<dbReference type="GO" id="GO:0015293">
    <property type="term" value="F:symporter activity"/>
    <property type="evidence" value="ECO:0007669"/>
    <property type="project" value="InterPro"/>
</dbReference>
<keyword evidence="7 8" id="KW-0472">Membrane</keyword>
<comment type="caution">
    <text evidence="10">The sequence shown here is derived from an EMBL/GenBank/DDBJ whole genome shotgun (WGS) entry which is preliminary data.</text>
</comment>
<keyword evidence="11" id="KW-1185">Reference proteome</keyword>
<dbReference type="PROSITE" id="PS50850">
    <property type="entry name" value="MFS"/>
    <property type="match status" value="1"/>
</dbReference>
<dbReference type="RefSeq" id="WP_087507697.1">
    <property type="nucleotide sequence ID" value="NZ_BMDX01000036.1"/>
</dbReference>
<evidence type="ECO:0000256" key="7">
    <source>
        <dbReference type="ARBA" id="ARBA00023136"/>
    </source>
</evidence>
<feature type="transmembrane region" description="Helical" evidence="8">
    <location>
        <begin position="113"/>
        <end position="138"/>
    </location>
</feature>
<dbReference type="OrthoDB" id="181905at2"/>
<dbReference type="Proteomes" id="UP000619743">
    <property type="component" value="Unassembled WGS sequence"/>
</dbReference>
<feature type="transmembrane region" description="Helical" evidence="8">
    <location>
        <begin position="150"/>
        <end position="168"/>
    </location>
</feature>
<gene>
    <name evidence="10" type="ORF">GCM10011369_36400</name>
</gene>
<dbReference type="GO" id="GO:0005886">
    <property type="term" value="C:plasma membrane"/>
    <property type="evidence" value="ECO:0007669"/>
    <property type="project" value="UniProtKB-SubCell"/>
</dbReference>
<dbReference type="InterPro" id="IPR036259">
    <property type="entry name" value="MFS_trans_sf"/>
</dbReference>
<feature type="transmembrane region" description="Helical" evidence="8">
    <location>
        <begin position="30"/>
        <end position="55"/>
    </location>
</feature>
<sequence>MTSAETQLRVKEKIGYGFGDFASSMFWKMFSVYLLIFYTDVFGISAAAVGTMFLLTRIWDTANDPVMGVIADRTNTRWGKFRPFLLWGAIPFAVIGVLTFTTPDWSPTAKLAYAYVTYTLMMMAYTAVNVPYASLLGVMSSSSSDRTSLASFRMVFAFAGSIFAFVLVDPLTNYFTNMSATPNPQMGWMMTMIVYGCIAAFLFYMTFSWTRERIAPPVAQKSNLKEDLKNLATNKPWFILLGAALSTLIFNSMRDGAAVFYFKYFVQADDLAIMGMTFGMTTAYLVLGQAANIIGVVLAQPISNLVGKRNTFMVAMFLAAGLSIFFFFLTQDQIMLMLVLQVLISACAGIVFPLLWSMYADIADYSEYETGRRSTGLIFSSSSFSQKMGWTLGGALTGWTLAFFGYEANAEQTEFAKEGLRYMVSFLPAIGAALSGLFMIFYKLTDHYMLKVSEELDARRVSEQSQN</sequence>
<feature type="transmembrane region" description="Helical" evidence="8">
    <location>
        <begin position="84"/>
        <end position="101"/>
    </location>
</feature>
<evidence type="ECO:0000256" key="1">
    <source>
        <dbReference type="ARBA" id="ARBA00004651"/>
    </source>
</evidence>
<evidence type="ECO:0000313" key="11">
    <source>
        <dbReference type="Proteomes" id="UP000619743"/>
    </source>
</evidence>
<comment type="subcellular location">
    <subcellularLocation>
        <location evidence="1">Cell membrane</location>
        <topology evidence="1">Multi-pass membrane protein</topology>
    </subcellularLocation>
</comment>
<dbReference type="CDD" id="cd17332">
    <property type="entry name" value="MFS_MelB_like"/>
    <property type="match status" value="1"/>
</dbReference>
<comment type="similarity">
    <text evidence="2">Belongs to the sodium:galactoside symporter (TC 2.A.2) family.</text>
</comment>
<feature type="domain" description="Major facilitator superfamily (MFS) profile" evidence="9">
    <location>
        <begin position="1"/>
        <end position="447"/>
    </location>
</feature>
<evidence type="ECO:0000256" key="5">
    <source>
        <dbReference type="ARBA" id="ARBA00022692"/>
    </source>
</evidence>
<dbReference type="GO" id="GO:0006814">
    <property type="term" value="P:sodium ion transport"/>
    <property type="evidence" value="ECO:0007669"/>
    <property type="project" value="InterPro"/>
</dbReference>
<dbReference type="Pfam" id="PF13347">
    <property type="entry name" value="MFS_2"/>
    <property type="match status" value="1"/>
</dbReference>
<evidence type="ECO:0000256" key="6">
    <source>
        <dbReference type="ARBA" id="ARBA00022989"/>
    </source>
</evidence>
<dbReference type="GO" id="GO:0008643">
    <property type="term" value="P:carbohydrate transport"/>
    <property type="evidence" value="ECO:0007669"/>
    <property type="project" value="InterPro"/>
</dbReference>
<feature type="transmembrane region" description="Helical" evidence="8">
    <location>
        <begin position="237"/>
        <end position="253"/>
    </location>
</feature>
<name>A0A8J2UAR0_9GAMM</name>
<accession>A0A8J2UAR0</accession>